<proteinExistence type="predicted"/>
<gene>
    <name evidence="1" type="ORF">Ate02nite_61540</name>
</gene>
<dbReference type="AlphaFoldDB" id="A0A919NQU3"/>
<keyword evidence="2" id="KW-1185">Reference proteome</keyword>
<evidence type="ECO:0000313" key="2">
    <source>
        <dbReference type="Proteomes" id="UP000623608"/>
    </source>
</evidence>
<protein>
    <submittedName>
        <fullName evidence="1">Uncharacterized protein</fullName>
    </submittedName>
</protein>
<organism evidence="1 2">
    <name type="scientific">Paractinoplanes tereljensis</name>
    <dbReference type="NCBI Taxonomy" id="571912"/>
    <lineage>
        <taxon>Bacteria</taxon>
        <taxon>Bacillati</taxon>
        <taxon>Actinomycetota</taxon>
        <taxon>Actinomycetes</taxon>
        <taxon>Micromonosporales</taxon>
        <taxon>Micromonosporaceae</taxon>
        <taxon>Paractinoplanes</taxon>
    </lineage>
</organism>
<sequence length="87" mass="9422">MYQFSQPGPNLIASSSGRTLEILGRAGLRYHVNGVAIEIDSEMLHPPMSLVIYSDSIPMGTPLPASEILEETIKALEYAGFTVEVIS</sequence>
<dbReference type="RefSeq" id="WP_203811328.1">
    <property type="nucleotide sequence ID" value="NZ_BOMY01000040.1"/>
</dbReference>
<dbReference type="Proteomes" id="UP000623608">
    <property type="component" value="Unassembled WGS sequence"/>
</dbReference>
<reference evidence="1" key="1">
    <citation type="submission" date="2021-01" db="EMBL/GenBank/DDBJ databases">
        <title>Whole genome shotgun sequence of Actinoplanes tereljensis NBRC 105297.</title>
        <authorList>
            <person name="Komaki H."/>
            <person name="Tamura T."/>
        </authorList>
    </citation>
    <scope>NUCLEOTIDE SEQUENCE</scope>
    <source>
        <strain evidence="1">NBRC 105297</strain>
    </source>
</reference>
<evidence type="ECO:0000313" key="1">
    <source>
        <dbReference type="EMBL" id="GIF23424.1"/>
    </source>
</evidence>
<dbReference type="EMBL" id="BOMY01000040">
    <property type="protein sequence ID" value="GIF23424.1"/>
    <property type="molecule type" value="Genomic_DNA"/>
</dbReference>
<name>A0A919NQU3_9ACTN</name>
<comment type="caution">
    <text evidence="1">The sequence shown here is derived from an EMBL/GenBank/DDBJ whole genome shotgun (WGS) entry which is preliminary data.</text>
</comment>
<accession>A0A919NQU3</accession>